<proteinExistence type="predicted"/>
<gene>
    <name evidence="2" type="ORF">CO181_00505</name>
</gene>
<accession>A0A2M7WYS2</accession>
<feature type="compositionally biased region" description="Basic and acidic residues" evidence="1">
    <location>
        <begin position="41"/>
        <end position="54"/>
    </location>
</feature>
<comment type="caution">
    <text evidence="2">The sequence shown here is derived from an EMBL/GenBank/DDBJ whole genome shotgun (WGS) entry which is preliminary data.</text>
</comment>
<sequence length="92" mass="10337">MKGQRSKVAATARIAMIRENGNLKVSATELNNPKTGSASRWKREERKEKSDGRFKTGLQESAYRSQLLAVIQDDGRRQTFGFSSWMGVSVED</sequence>
<name>A0A2M7WYS2_UNCKA</name>
<dbReference type="Proteomes" id="UP000230538">
    <property type="component" value="Unassembled WGS sequence"/>
</dbReference>
<evidence type="ECO:0000313" key="3">
    <source>
        <dbReference type="Proteomes" id="UP000230538"/>
    </source>
</evidence>
<feature type="compositionally biased region" description="Polar residues" evidence="1">
    <location>
        <begin position="28"/>
        <end position="38"/>
    </location>
</feature>
<organism evidence="2 3">
    <name type="scientific">candidate division WWE3 bacterium CG_4_9_14_3_um_filter_43_9</name>
    <dbReference type="NCBI Taxonomy" id="1975082"/>
    <lineage>
        <taxon>Bacteria</taxon>
        <taxon>Katanobacteria</taxon>
    </lineage>
</organism>
<evidence type="ECO:0000313" key="2">
    <source>
        <dbReference type="EMBL" id="PJA38399.1"/>
    </source>
</evidence>
<dbReference type="EMBL" id="PFXB01000017">
    <property type="protein sequence ID" value="PJA38399.1"/>
    <property type="molecule type" value="Genomic_DNA"/>
</dbReference>
<protein>
    <submittedName>
        <fullName evidence="2">Uncharacterized protein</fullName>
    </submittedName>
</protein>
<dbReference type="AlphaFoldDB" id="A0A2M7WYS2"/>
<reference evidence="3" key="1">
    <citation type="submission" date="2017-09" db="EMBL/GenBank/DDBJ databases">
        <title>Depth-based differentiation of microbial function through sediment-hosted aquifers and enrichment of novel symbionts in the deep terrestrial subsurface.</title>
        <authorList>
            <person name="Probst A.J."/>
            <person name="Ladd B."/>
            <person name="Jarett J.K."/>
            <person name="Geller-Mcgrath D.E."/>
            <person name="Sieber C.M.K."/>
            <person name="Emerson J.B."/>
            <person name="Anantharaman K."/>
            <person name="Thomas B.C."/>
            <person name="Malmstrom R."/>
            <person name="Stieglmeier M."/>
            <person name="Klingl A."/>
            <person name="Woyke T."/>
            <person name="Ryan C.M."/>
            <person name="Banfield J.F."/>
        </authorList>
    </citation>
    <scope>NUCLEOTIDE SEQUENCE [LARGE SCALE GENOMIC DNA]</scope>
</reference>
<evidence type="ECO:0000256" key="1">
    <source>
        <dbReference type="SAM" id="MobiDB-lite"/>
    </source>
</evidence>
<feature type="region of interest" description="Disordered" evidence="1">
    <location>
        <begin position="28"/>
        <end position="56"/>
    </location>
</feature>